<dbReference type="AlphaFoldDB" id="A0AA41XCJ6"/>
<organism evidence="2 3">
    <name type="scientific">Ectobacillus ponti</name>
    <dbReference type="NCBI Taxonomy" id="2961894"/>
    <lineage>
        <taxon>Bacteria</taxon>
        <taxon>Bacillati</taxon>
        <taxon>Bacillota</taxon>
        <taxon>Bacilli</taxon>
        <taxon>Bacillales</taxon>
        <taxon>Bacillaceae</taxon>
        <taxon>Ectobacillus</taxon>
    </lineage>
</organism>
<dbReference type="Gene3D" id="3.40.630.30">
    <property type="match status" value="1"/>
</dbReference>
<sequence length="156" mass="17686">MVWKAQQIDEQAAQQISQWTYEPPYDLYSGDGSAVLQEEMLENKYRVVYEGEHIIGYFCTGWAAQVPVGAALGLYEEDRLDLGIGMRPDLTGQGRGQAFFSFVLDQVQDRFPGQPLRLTVAAFNGRAIRLYEAFGFRPQHVFSRGDTVFHVMIQEA</sequence>
<proteinExistence type="predicted"/>
<dbReference type="SUPFAM" id="SSF55729">
    <property type="entry name" value="Acyl-CoA N-acyltransferases (Nat)"/>
    <property type="match status" value="1"/>
</dbReference>
<evidence type="ECO:0000259" key="1">
    <source>
        <dbReference type="PROSITE" id="PS51186"/>
    </source>
</evidence>
<dbReference type="RefSeq" id="WP_254760308.1">
    <property type="nucleotide sequence ID" value="NZ_JANCLT010000011.1"/>
</dbReference>
<comment type="caution">
    <text evidence="2">The sequence shown here is derived from an EMBL/GenBank/DDBJ whole genome shotgun (WGS) entry which is preliminary data.</text>
</comment>
<keyword evidence="3" id="KW-1185">Reference proteome</keyword>
<evidence type="ECO:0000313" key="3">
    <source>
        <dbReference type="Proteomes" id="UP001156102"/>
    </source>
</evidence>
<dbReference type="Proteomes" id="UP001156102">
    <property type="component" value="Unassembled WGS sequence"/>
</dbReference>
<evidence type="ECO:0000313" key="2">
    <source>
        <dbReference type="EMBL" id="MCP8970388.1"/>
    </source>
</evidence>
<protein>
    <submittedName>
        <fullName evidence="2">GNAT family N-acetyltransferase</fullName>
    </submittedName>
</protein>
<name>A0AA41XCJ6_9BACI</name>
<dbReference type="InterPro" id="IPR000182">
    <property type="entry name" value="GNAT_dom"/>
</dbReference>
<dbReference type="Pfam" id="PF00583">
    <property type="entry name" value="Acetyltransf_1"/>
    <property type="match status" value="1"/>
</dbReference>
<dbReference type="PROSITE" id="PS51186">
    <property type="entry name" value="GNAT"/>
    <property type="match status" value="1"/>
</dbReference>
<dbReference type="GO" id="GO:0016747">
    <property type="term" value="F:acyltransferase activity, transferring groups other than amino-acyl groups"/>
    <property type="evidence" value="ECO:0007669"/>
    <property type="project" value="InterPro"/>
</dbReference>
<dbReference type="InterPro" id="IPR016181">
    <property type="entry name" value="Acyl_CoA_acyltransferase"/>
</dbReference>
<feature type="domain" description="N-acetyltransferase" evidence="1">
    <location>
        <begin position="1"/>
        <end position="156"/>
    </location>
</feature>
<gene>
    <name evidence="2" type="ORF">NK662_17845</name>
</gene>
<accession>A0AA41XCJ6</accession>
<reference evidence="2" key="1">
    <citation type="submission" date="2022-07" db="EMBL/GenBank/DDBJ databases">
        <authorList>
            <person name="Li W.-J."/>
            <person name="Deng Q.-Q."/>
        </authorList>
    </citation>
    <scope>NUCLEOTIDE SEQUENCE</scope>
    <source>
        <strain evidence="2">SYSU M60031</strain>
    </source>
</reference>
<dbReference type="EMBL" id="JANCLT010000011">
    <property type="protein sequence ID" value="MCP8970388.1"/>
    <property type="molecule type" value="Genomic_DNA"/>
</dbReference>